<dbReference type="GO" id="GO:0051536">
    <property type="term" value="F:iron-sulfur cluster binding"/>
    <property type="evidence" value="ECO:0007669"/>
    <property type="project" value="UniProtKB-KW"/>
</dbReference>
<dbReference type="InterPro" id="IPR007197">
    <property type="entry name" value="rSAM"/>
</dbReference>
<dbReference type="GO" id="GO:0016491">
    <property type="term" value="F:oxidoreductase activity"/>
    <property type="evidence" value="ECO:0007669"/>
    <property type="project" value="InterPro"/>
</dbReference>
<dbReference type="SFLD" id="SFLDG01386">
    <property type="entry name" value="main_SPASM_domain-containing"/>
    <property type="match status" value="1"/>
</dbReference>
<evidence type="ECO:0000313" key="8">
    <source>
        <dbReference type="Proteomes" id="UP000613208"/>
    </source>
</evidence>
<evidence type="ECO:0000256" key="2">
    <source>
        <dbReference type="ARBA" id="ARBA00022723"/>
    </source>
</evidence>
<evidence type="ECO:0000259" key="6">
    <source>
        <dbReference type="PROSITE" id="PS51918"/>
    </source>
</evidence>
<accession>A0A916QC16</accession>
<proteinExistence type="inferred from homology"/>
<dbReference type="InterPro" id="IPR023867">
    <property type="entry name" value="Sulphatase_maturase_rSAM"/>
</dbReference>
<evidence type="ECO:0000313" key="7">
    <source>
        <dbReference type="EMBL" id="GFO85863.1"/>
    </source>
</evidence>
<dbReference type="SFLD" id="SFLDG01384">
    <property type="entry name" value="thioether_bond_formation_requi"/>
    <property type="match status" value="1"/>
</dbReference>
<comment type="similarity">
    <text evidence="5">Belongs to the radical SAM superfamily. Anaerobic sulfatase-maturating enzyme family.</text>
</comment>
<dbReference type="SFLD" id="SFLDS00029">
    <property type="entry name" value="Radical_SAM"/>
    <property type="match status" value="1"/>
</dbReference>
<dbReference type="SFLD" id="SFLDG01072">
    <property type="entry name" value="dehydrogenase_like"/>
    <property type="match status" value="1"/>
</dbReference>
<keyword evidence="4" id="KW-0411">Iron-sulfur</keyword>
<dbReference type="SMART" id="SM00729">
    <property type="entry name" value="Elp3"/>
    <property type="match status" value="1"/>
</dbReference>
<evidence type="ECO:0000256" key="1">
    <source>
        <dbReference type="ARBA" id="ARBA00022691"/>
    </source>
</evidence>
<organism evidence="7 8">
    <name type="scientific">Anaerostipes butyraticus</name>
    <dbReference type="NCBI Taxonomy" id="645466"/>
    <lineage>
        <taxon>Bacteria</taxon>
        <taxon>Bacillati</taxon>
        <taxon>Bacillota</taxon>
        <taxon>Clostridia</taxon>
        <taxon>Lachnospirales</taxon>
        <taxon>Lachnospiraceae</taxon>
        <taxon>Anaerostipes</taxon>
    </lineage>
</organism>
<dbReference type="PROSITE" id="PS51918">
    <property type="entry name" value="RADICAL_SAM"/>
    <property type="match status" value="1"/>
</dbReference>
<dbReference type="PANTHER" id="PTHR43273">
    <property type="entry name" value="ANAEROBIC SULFATASE-MATURATING ENZYME HOMOLOG ASLB-RELATED"/>
    <property type="match status" value="1"/>
</dbReference>
<dbReference type="NCBIfam" id="TIGR03978">
    <property type="entry name" value="rSAM_paired_1"/>
    <property type="match status" value="1"/>
</dbReference>
<dbReference type="CDD" id="cd01335">
    <property type="entry name" value="Radical_SAM"/>
    <property type="match status" value="1"/>
</dbReference>
<evidence type="ECO:0000256" key="4">
    <source>
        <dbReference type="ARBA" id="ARBA00023014"/>
    </source>
</evidence>
<sequence>MKSNYFNFKKFQDRYLISNEQGRYYFLRPKDFEAFVKEDYAAMDPKVVEDLKDRFFLYNSEESVFVEKAMEAYRGNKQYIFDGTCLHIFVLTNACNMCCVYCQAQDSSQELKGTMDEDTARKAVEIALQSPEHYLTFEFQGGEPLIHFEMLRFIVEYSEARKNDKEIQYSLVTNTLLLTDEMIRFFKQYDISVSTSLDGHQTLHDHNRPMRNGGGTFEIVRKNVKRLQDAGVHAGAIQTTTKQSLEDPGKIIQAYLEMGFDHLFIRPLTPLGYAKEHWDEIGYEPEEFVGFYRKILRMILECNKKGLKAAEGHARIFLRKIIAGYSDNYMELRSPCGAAVGQMAYYYDGNIYTCDEGRMVAEMGDSMFCLGNVRESSYDELMDHRICKVTCQASVLEALPGCCDCVYHPYCGVCPVINYASNQNIYERQANSYRCSIYKGMLDTIFEILFTDSEAFQIFESWI</sequence>
<dbReference type="RefSeq" id="WP_201311555.1">
    <property type="nucleotide sequence ID" value="NZ_BLYI01000047.1"/>
</dbReference>
<dbReference type="SFLD" id="SFLDG01067">
    <property type="entry name" value="SPASM/twitch_domain_containing"/>
    <property type="match status" value="1"/>
</dbReference>
<dbReference type="Gene3D" id="3.20.20.70">
    <property type="entry name" value="Aldolase class I"/>
    <property type="match status" value="1"/>
</dbReference>
<dbReference type="Proteomes" id="UP000613208">
    <property type="component" value="Unassembled WGS sequence"/>
</dbReference>
<dbReference type="InterPro" id="IPR024023">
    <property type="entry name" value="rSAM_paired_HxsB"/>
</dbReference>
<evidence type="ECO:0000256" key="3">
    <source>
        <dbReference type="ARBA" id="ARBA00023004"/>
    </source>
</evidence>
<keyword evidence="3" id="KW-0408">Iron</keyword>
<dbReference type="AlphaFoldDB" id="A0A916QC16"/>
<dbReference type="InterPro" id="IPR013785">
    <property type="entry name" value="Aldolase_TIM"/>
</dbReference>
<keyword evidence="2" id="KW-0479">Metal-binding</keyword>
<dbReference type="Pfam" id="PF04055">
    <property type="entry name" value="Radical_SAM"/>
    <property type="match status" value="1"/>
</dbReference>
<dbReference type="EMBL" id="BLYI01000047">
    <property type="protein sequence ID" value="GFO85863.1"/>
    <property type="molecule type" value="Genomic_DNA"/>
</dbReference>
<gene>
    <name evidence="7" type="ORF">ANBU17_22100</name>
</gene>
<dbReference type="SUPFAM" id="SSF102114">
    <property type="entry name" value="Radical SAM enzymes"/>
    <property type="match status" value="1"/>
</dbReference>
<dbReference type="PANTHER" id="PTHR43273:SF3">
    <property type="entry name" value="ANAEROBIC SULFATASE-MATURATING ENZYME HOMOLOG ASLB-RELATED"/>
    <property type="match status" value="1"/>
</dbReference>
<reference evidence="7" key="1">
    <citation type="submission" date="2020-06" db="EMBL/GenBank/DDBJ databases">
        <title>Characterization of fructooligosaccharide metabolism and fructooligosaccharide-degrading enzymes in human commensal butyrate producers.</title>
        <authorList>
            <person name="Tanno H."/>
            <person name="Fujii T."/>
            <person name="Hirano K."/>
            <person name="Maeno S."/>
            <person name="Tonozuka T."/>
            <person name="Sakamoto M."/>
            <person name="Ohkuma M."/>
            <person name="Tochio T."/>
            <person name="Endo A."/>
        </authorList>
    </citation>
    <scope>NUCLEOTIDE SEQUENCE</scope>
    <source>
        <strain evidence="7">JCM 17466</strain>
    </source>
</reference>
<keyword evidence="8" id="KW-1185">Reference proteome</keyword>
<protein>
    <submittedName>
        <fullName evidence="7">His-Xaa-Ser system radical SAM maturase HxsB</fullName>
    </submittedName>
</protein>
<keyword evidence="1" id="KW-0949">S-adenosyl-L-methionine</keyword>
<dbReference type="InterPro" id="IPR006638">
    <property type="entry name" value="Elp3/MiaA/NifB-like_rSAM"/>
</dbReference>
<dbReference type="InterPro" id="IPR058240">
    <property type="entry name" value="rSAM_sf"/>
</dbReference>
<evidence type="ECO:0000256" key="5">
    <source>
        <dbReference type="ARBA" id="ARBA00023601"/>
    </source>
</evidence>
<dbReference type="GO" id="GO:0046872">
    <property type="term" value="F:metal ion binding"/>
    <property type="evidence" value="ECO:0007669"/>
    <property type="project" value="UniProtKB-KW"/>
</dbReference>
<feature type="domain" description="Radical SAM core" evidence="6">
    <location>
        <begin position="80"/>
        <end position="305"/>
    </location>
</feature>
<comment type="caution">
    <text evidence="7">The sequence shown here is derived from an EMBL/GenBank/DDBJ whole genome shotgun (WGS) entry which is preliminary data.</text>
</comment>
<name>A0A916QC16_9FIRM</name>